<dbReference type="InterPro" id="IPR005053">
    <property type="entry name" value="MobA_MobL"/>
</dbReference>
<proteinExistence type="inferred from homology"/>
<name>W7UW75_RUMFL</name>
<dbReference type="PATRIC" id="fig|1341157.4.peg.2793"/>
<evidence type="ECO:0000256" key="2">
    <source>
        <dbReference type="ARBA" id="ARBA00022971"/>
    </source>
</evidence>
<gene>
    <name evidence="5" type="ORF">RF007C_00540</name>
</gene>
<keyword evidence="6" id="KW-1185">Reference proteome</keyword>
<evidence type="ECO:0000256" key="1">
    <source>
        <dbReference type="ARBA" id="ARBA00010873"/>
    </source>
</evidence>
<dbReference type="Gene3D" id="3.30.930.30">
    <property type="match status" value="1"/>
</dbReference>
<sequence>MTHDFTHKGGVVHSEILLPSNAPAEYADRSSLWNAVEAVEKSRNSQLAREIEIALPNELSQSECIALTHEFVQKTFVNEGMCADICIHDPNREQKNIHAHIMLTMRPLNEDGTWGDKQRKEYVFDKNGNKIYDKKKRNYKCHTVQTTEWNSREKAEEWRKAWADYINDSLVQRNITDTVDHRSYARQGKLVKPTIHMGVAATQMEQKGKRTIKGDTNREIKVINYKINILLKKLEAIDNRLAKMREVSERDSLALMLMRFHENGIEFNQVRGITLSTLKKAEKLRDLSHLIAFVQRHDIRTLAELKERSKETSEALWLHKETMKKQQSRIKVLEELLTNYEHYKNNKAVYQEWQSITKLKKKDKFYNEHRGEITLFEAAKKMFDTTIGDKKITSKSWRKELAELKQANQNELKEIDRLAEDVASMETIAYNVERLEKYEDKQQEVQRKNIYEME</sequence>
<evidence type="ECO:0000256" key="3">
    <source>
        <dbReference type="SAM" id="Coils"/>
    </source>
</evidence>
<dbReference type="NCBIfam" id="NF041496">
    <property type="entry name" value="MobQ"/>
    <property type="match status" value="1"/>
</dbReference>
<dbReference type="eggNOG" id="COG0507">
    <property type="taxonomic scope" value="Bacteria"/>
</dbReference>
<dbReference type="Pfam" id="PF03389">
    <property type="entry name" value="MobA_MobL"/>
    <property type="match status" value="1"/>
</dbReference>
<feature type="coiled-coil region" evidence="3">
    <location>
        <begin position="394"/>
        <end position="421"/>
    </location>
</feature>
<comment type="caution">
    <text evidence="5">The sequence shown here is derived from an EMBL/GenBank/DDBJ whole genome shotgun (WGS) entry which is preliminary data.</text>
</comment>
<dbReference type="Proteomes" id="UP000019365">
    <property type="component" value="Unassembled WGS sequence"/>
</dbReference>
<dbReference type="EMBL" id="ATAX01000034">
    <property type="protein sequence ID" value="EWM52602.1"/>
    <property type="molecule type" value="Genomic_DNA"/>
</dbReference>
<keyword evidence="2" id="KW-0184">Conjugation</keyword>
<evidence type="ECO:0000313" key="5">
    <source>
        <dbReference type="EMBL" id="EWM52602.1"/>
    </source>
</evidence>
<keyword evidence="3" id="KW-0175">Coiled coil</keyword>
<comment type="similarity">
    <text evidence="1">Belongs to the MobA/MobL family.</text>
</comment>
<accession>W7UW75</accession>
<evidence type="ECO:0000259" key="4">
    <source>
        <dbReference type="Pfam" id="PF03389"/>
    </source>
</evidence>
<protein>
    <recommendedName>
        <fullName evidence="4">MobA/MobL protein domain-containing protein</fullName>
    </recommendedName>
</protein>
<organism evidence="5 6">
    <name type="scientific">Ruminococcus flavefaciens 007c</name>
    <dbReference type="NCBI Taxonomy" id="1341157"/>
    <lineage>
        <taxon>Bacteria</taxon>
        <taxon>Bacillati</taxon>
        <taxon>Bacillota</taxon>
        <taxon>Clostridia</taxon>
        <taxon>Eubacteriales</taxon>
        <taxon>Oscillospiraceae</taxon>
        <taxon>Ruminococcus</taxon>
    </lineage>
</organism>
<dbReference type="AlphaFoldDB" id="W7UW75"/>
<evidence type="ECO:0000313" key="6">
    <source>
        <dbReference type="Proteomes" id="UP000019365"/>
    </source>
</evidence>
<feature type="domain" description="MobA/MobL protein" evidence="4">
    <location>
        <begin position="2"/>
        <end position="207"/>
    </location>
</feature>
<reference evidence="5 6" key="1">
    <citation type="journal article" date="2014" name="PLoS ONE">
        <title>Rumen cellulosomics: divergent fiber-degrading strategies revealed by comparative genome-wide analysis of six ruminococcal strains.</title>
        <authorList>
            <person name="Dassa B."/>
            <person name="Borovok I."/>
            <person name="Ruimy-Israeli V."/>
            <person name="Lamed R."/>
            <person name="Flint H.J."/>
            <person name="Duncan S.H."/>
            <person name="Henrissat B."/>
            <person name="Coutinho P."/>
            <person name="Morrison M."/>
            <person name="Mosoni P."/>
            <person name="Yeoman C.J."/>
            <person name="White B.A."/>
            <person name="Bayer E.A."/>
        </authorList>
    </citation>
    <scope>NUCLEOTIDE SEQUENCE [LARGE SCALE GENOMIC DNA]</scope>
    <source>
        <strain evidence="5 6">007c</strain>
    </source>
</reference>
<dbReference type="eggNOG" id="COG1196">
    <property type="taxonomic scope" value="Bacteria"/>
</dbReference>